<dbReference type="InterPro" id="IPR023210">
    <property type="entry name" value="NADP_OxRdtase_dom"/>
</dbReference>
<name>A0ABS8DI31_9FIRM</name>
<proteinExistence type="predicted"/>
<dbReference type="SUPFAM" id="SSF51430">
    <property type="entry name" value="NAD(P)-linked oxidoreductase"/>
    <property type="match status" value="1"/>
</dbReference>
<comment type="caution">
    <text evidence="3">The sequence shown here is derived from an EMBL/GenBank/DDBJ whole genome shotgun (WGS) entry which is preliminary data.</text>
</comment>
<dbReference type="Pfam" id="PF00248">
    <property type="entry name" value="Aldo_ket_red"/>
    <property type="match status" value="1"/>
</dbReference>
<evidence type="ECO:0000256" key="1">
    <source>
        <dbReference type="ARBA" id="ARBA00023002"/>
    </source>
</evidence>
<dbReference type="Gene3D" id="3.20.20.100">
    <property type="entry name" value="NADP-dependent oxidoreductase domain"/>
    <property type="match status" value="1"/>
</dbReference>
<feature type="domain" description="NADP-dependent oxidoreductase" evidence="2">
    <location>
        <begin position="16"/>
        <end position="310"/>
    </location>
</feature>
<evidence type="ECO:0000313" key="4">
    <source>
        <dbReference type="Proteomes" id="UP001299546"/>
    </source>
</evidence>
<accession>A0ABS8DI31</accession>
<dbReference type="InterPro" id="IPR018170">
    <property type="entry name" value="Aldo/ket_reductase_CS"/>
</dbReference>
<evidence type="ECO:0000259" key="2">
    <source>
        <dbReference type="Pfam" id="PF00248"/>
    </source>
</evidence>
<dbReference type="CDD" id="cd19084">
    <property type="entry name" value="AKR_AKR11B1-like"/>
    <property type="match status" value="1"/>
</dbReference>
<reference evidence="3 4" key="1">
    <citation type="submission" date="2021-10" db="EMBL/GenBank/DDBJ databases">
        <title>Collection of gut derived symbiotic bacterial strains cultured from healthy donors.</title>
        <authorList>
            <person name="Lin H."/>
            <person name="Littmann E."/>
            <person name="Kohout C."/>
            <person name="Pamer E.G."/>
        </authorList>
    </citation>
    <scope>NUCLEOTIDE SEQUENCE [LARGE SCALE GENOMIC DNA]</scope>
    <source>
        <strain evidence="3 4">DFI.1.165</strain>
    </source>
</reference>
<keyword evidence="4" id="KW-1185">Reference proteome</keyword>
<dbReference type="PANTHER" id="PTHR43364:SF4">
    <property type="entry name" value="NAD(P)-LINKED OXIDOREDUCTASE SUPERFAMILY PROTEIN"/>
    <property type="match status" value="1"/>
</dbReference>
<organism evidence="3 4">
    <name type="scientific">Bariatricus massiliensis</name>
    <dbReference type="NCBI Taxonomy" id="1745713"/>
    <lineage>
        <taxon>Bacteria</taxon>
        <taxon>Bacillati</taxon>
        <taxon>Bacillota</taxon>
        <taxon>Clostridia</taxon>
        <taxon>Lachnospirales</taxon>
        <taxon>Lachnospiraceae</taxon>
        <taxon>Bariatricus</taxon>
    </lineage>
</organism>
<evidence type="ECO:0000313" key="3">
    <source>
        <dbReference type="EMBL" id="MCB7387814.1"/>
    </source>
</evidence>
<dbReference type="PROSITE" id="PS00062">
    <property type="entry name" value="ALDOKETO_REDUCTASE_2"/>
    <property type="match status" value="1"/>
</dbReference>
<dbReference type="EMBL" id="JAJCIS010000006">
    <property type="protein sequence ID" value="MCB7387814.1"/>
    <property type="molecule type" value="Genomic_DNA"/>
</dbReference>
<dbReference type="PANTHER" id="PTHR43364">
    <property type="entry name" value="NADH-SPECIFIC METHYLGLYOXAL REDUCTASE-RELATED"/>
    <property type="match status" value="1"/>
</dbReference>
<dbReference type="RefSeq" id="WP_066734798.1">
    <property type="nucleotide sequence ID" value="NZ_JAJCIQ010000007.1"/>
</dbReference>
<gene>
    <name evidence="3" type="ORF">LIZ65_10990</name>
</gene>
<dbReference type="InterPro" id="IPR020471">
    <property type="entry name" value="AKR"/>
</dbReference>
<dbReference type="InterPro" id="IPR036812">
    <property type="entry name" value="NAD(P)_OxRdtase_dom_sf"/>
</dbReference>
<dbReference type="PRINTS" id="PR00069">
    <property type="entry name" value="ALDKETRDTASE"/>
</dbReference>
<sequence length="314" mass="35664">MRYKQFGATDMNVSALTVGTWAIGGANWGEVNKSDSIRAIHAMLDCGVNSIDTAPGYNFGESERVVGEALEGRRDKIYITTKTGVYNDEKEGFVKDARKETVFRLCEESLRNLRTDYIDLMVIHWPDIQHNTPFEETMEALNTLKRQGKIRYIGVSNFEQEQIEEIRKYGQIDAFQPPYSMVNRSQEELMKWTCSNGIANMTYGSLGAGILTGAIRELPDFAPDDMRLVFYDFFKEPKFSKVMQLLKVLDEIAGKHNAPVAQVAVNWNAQKEYVHTSLCGVRNEAEAIENCSGFEWELSDEEMKQIDSAIDTYL</sequence>
<protein>
    <submittedName>
        <fullName evidence="3">Aldo/keto reductase</fullName>
    </submittedName>
</protein>
<dbReference type="Proteomes" id="UP001299546">
    <property type="component" value="Unassembled WGS sequence"/>
</dbReference>
<keyword evidence="1" id="KW-0560">Oxidoreductase</keyword>
<dbReference type="InterPro" id="IPR050523">
    <property type="entry name" value="AKR_Detox_Biosynth"/>
</dbReference>